<reference evidence="2" key="1">
    <citation type="submission" date="2018-02" db="EMBL/GenBank/DDBJ databases">
        <authorList>
            <person name="Cohen D.B."/>
            <person name="Kent A.D."/>
        </authorList>
    </citation>
    <scope>NUCLEOTIDE SEQUENCE</scope>
</reference>
<dbReference type="EMBL" id="OIVN01004813">
    <property type="protein sequence ID" value="SPD19395.1"/>
    <property type="molecule type" value="Genomic_DNA"/>
</dbReference>
<evidence type="ECO:0000259" key="1">
    <source>
        <dbReference type="Pfam" id="PF13456"/>
    </source>
</evidence>
<accession>A0A2N9I519</accession>
<dbReference type="GO" id="GO:0004523">
    <property type="term" value="F:RNA-DNA hybrid ribonuclease activity"/>
    <property type="evidence" value="ECO:0007669"/>
    <property type="project" value="InterPro"/>
</dbReference>
<dbReference type="InterPro" id="IPR036397">
    <property type="entry name" value="RNaseH_sf"/>
</dbReference>
<dbReference type="GO" id="GO:0003676">
    <property type="term" value="F:nucleic acid binding"/>
    <property type="evidence" value="ECO:0007669"/>
    <property type="project" value="InterPro"/>
</dbReference>
<organism evidence="2">
    <name type="scientific">Fagus sylvatica</name>
    <name type="common">Beechnut</name>
    <dbReference type="NCBI Taxonomy" id="28930"/>
    <lineage>
        <taxon>Eukaryota</taxon>
        <taxon>Viridiplantae</taxon>
        <taxon>Streptophyta</taxon>
        <taxon>Embryophyta</taxon>
        <taxon>Tracheophyta</taxon>
        <taxon>Spermatophyta</taxon>
        <taxon>Magnoliopsida</taxon>
        <taxon>eudicotyledons</taxon>
        <taxon>Gunneridae</taxon>
        <taxon>Pentapetalae</taxon>
        <taxon>rosids</taxon>
        <taxon>fabids</taxon>
        <taxon>Fagales</taxon>
        <taxon>Fagaceae</taxon>
        <taxon>Fagus</taxon>
    </lineage>
</organism>
<dbReference type="PANTHER" id="PTHR47074:SF11">
    <property type="entry name" value="REVERSE TRANSCRIPTASE-LIKE PROTEIN"/>
    <property type="match status" value="1"/>
</dbReference>
<feature type="domain" description="RNase H type-1" evidence="1">
    <location>
        <begin position="14"/>
        <end position="91"/>
    </location>
</feature>
<dbReference type="CDD" id="cd06222">
    <property type="entry name" value="RNase_H_like"/>
    <property type="match status" value="1"/>
</dbReference>
<protein>
    <recommendedName>
        <fullName evidence="1">RNase H type-1 domain-containing protein</fullName>
    </recommendedName>
</protein>
<gene>
    <name evidence="2" type="ORF">FSB_LOCUS47277</name>
</gene>
<evidence type="ECO:0000313" key="2">
    <source>
        <dbReference type="EMBL" id="SPD19395.1"/>
    </source>
</evidence>
<name>A0A2N9I519_FAGSY</name>
<dbReference type="AlphaFoldDB" id="A0A2N9I519"/>
<dbReference type="InterPro" id="IPR044730">
    <property type="entry name" value="RNase_H-like_dom_plant"/>
</dbReference>
<dbReference type="InterPro" id="IPR052929">
    <property type="entry name" value="RNase_H-like_EbsB-rel"/>
</dbReference>
<dbReference type="Pfam" id="PF13456">
    <property type="entry name" value="RVT_3"/>
    <property type="match status" value="1"/>
</dbReference>
<sequence>MVWSPPPTNVIKLNVDVALSTNSASLAVVVRDDCGIFLSGWTKRILVTDPTIAEASAIAWGLEIAKEANYQKVIIEGDAKVCLDALSDDTSSYPWKIRTLCLNALDLTSLF</sequence>
<dbReference type="PANTHER" id="PTHR47074">
    <property type="entry name" value="BNAC02G40300D PROTEIN"/>
    <property type="match status" value="1"/>
</dbReference>
<dbReference type="Gene3D" id="3.30.420.10">
    <property type="entry name" value="Ribonuclease H-like superfamily/Ribonuclease H"/>
    <property type="match status" value="1"/>
</dbReference>
<dbReference type="InterPro" id="IPR002156">
    <property type="entry name" value="RNaseH_domain"/>
</dbReference>
<dbReference type="SUPFAM" id="SSF53098">
    <property type="entry name" value="Ribonuclease H-like"/>
    <property type="match status" value="1"/>
</dbReference>
<dbReference type="InterPro" id="IPR012337">
    <property type="entry name" value="RNaseH-like_sf"/>
</dbReference>
<proteinExistence type="predicted"/>